<dbReference type="Pfam" id="PF18913">
    <property type="entry name" value="FBPase_C"/>
    <property type="match status" value="1"/>
</dbReference>
<dbReference type="Proteomes" id="UP000054495">
    <property type="component" value="Unassembled WGS sequence"/>
</dbReference>
<reference evidence="6 7" key="1">
    <citation type="submission" date="2013-05" db="EMBL/GenBank/DDBJ databases">
        <title>Draft genome of the parasitic nematode Anyclostoma ceylanicum.</title>
        <authorList>
            <person name="Mitreva M."/>
        </authorList>
    </citation>
    <scope>NUCLEOTIDE SEQUENCE [LARGE SCALE GENOMIC DNA]</scope>
</reference>
<proteinExistence type="predicted"/>
<dbReference type="InterPro" id="IPR044015">
    <property type="entry name" value="FBPase_C_dom"/>
</dbReference>
<dbReference type="GO" id="GO:0006094">
    <property type="term" value="P:gluconeogenesis"/>
    <property type="evidence" value="ECO:0007669"/>
    <property type="project" value="UniProtKB-UniPathway"/>
</dbReference>
<dbReference type="SUPFAM" id="SSF56655">
    <property type="entry name" value="Carbohydrate phosphatase"/>
    <property type="match status" value="1"/>
</dbReference>
<evidence type="ECO:0000256" key="2">
    <source>
        <dbReference type="ARBA" id="ARBA00022842"/>
    </source>
</evidence>
<dbReference type="GO" id="GO:0005829">
    <property type="term" value="C:cytosol"/>
    <property type="evidence" value="ECO:0007669"/>
    <property type="project" value="TreeGrafter"/>
</dbReference>
<dbReference type="GO" id="GO:0030388">
    <property type="term" value="P:fructose 1,6-bisphosphate metabolic process"/>
    <property type="evidence" value="ECO:0007669"/>
    <property type="project" value="TreeGrafter"/>
</dbReference>
<protein>
    <recommendedName>
        <fullName evidence="4">D-fructose-1,6-bisphosphate 1-phosphohydrolase</fullName>
    </recommendedName>
</protein>
<dbReference type="AlphaFoldDB" id="A0A0D6LC05"/>
<gene>
    <name evidence="6" type="ORF">ANCCEY_13555</name>
</gene>
<dbReference type="InterPro" id="IPR000146">
    <property type="entry name" value="FBPase_class-1"/>
</dbReference>
<dbReference type="Gene3D" id="3.40.190.80">
    <property type="match status" value="1"/>
</dbReference>
<dbReference type="PROSITE" id="PS00124">
    <property type="entry name" value="FBPASE"/>
    <property type="match status" value="1"/>
</dbReference>
<evidence type="ECO:0000313" key="7">
    <source>
        <dbReference type="Proteomes" id="UP000054495"/>
    </source>
</evidence>
<evidence type="ECO:0000256" key="3">
    <source>
        <dbReference type="ARBA" id="ARBA00024331"/>
    </source>
</evidence>
<dbReference type="UniPathway" id="UPA00138"/>
<dbReference type="GO" id="GO:0005986">
    <property type="term" value="P:sucrose biosynthetic process"/>
    <property type="evidence" value="ECO:0007669"/>
    <property type="project" value="TreeGrafter"/>
</dbReference>
<keyword evidence="2" id="KW-0460">Magnesium</keyword>
<name>A0A0D6LC05_9BILA</name>
<feature type="domain" description="Fructose-1-6-bisphosphatase class 1 C-terminal" evidence="5">
    <location>
        <begin position="3"/>
        <end position="66"/>
    </location>
</feature>
<dbReference type="PANTHER" id="PTHR11556:SF1">
    <property type="entry name" value="FRUCTOSE-BISPHOSPHATASE"/>
    <property type="match status" value="1"/>
</dbReference>
<evidence type="ECO:0000313" key="6">
    <source>
        <dbReference type="EMBL" id="EPB67356.1"/>
    </source>
</evidence>
<keyword evidence="7" id="KW-1185">Reference proteome</keyword>
<dbReference type="InterPro" id="IPR020548">
    <property type="entry name" value="Fructose_bisphosphatase_AS"/>
</dbReference>
<dbReference type="PANTHER" id="PTHR11556">
    <property type="entry name" value="FRUCTOSE-1,6-BISPHOSPHATASE-RELATED"/>
    <property type="match status" value="1"/>
</dbReference>
<dbReference type="GO" id="GO:0006002">
    <property type="term" value="P:fructose 6-phosphate metabolic process"/>
    <property type="evidence" value="ECO:0007669"/>
    <property type="project" value="TreeGrafter"/>
</dbReference>
<dbReference type="EMBL" id="KE125703">
    <property type="protein sequence ID" value="EPB67356.1"/>
    <property type="molecule type" value="Genomic_DNA"/>
</dbReference>
<evidence type="ECO:0000256" key="1">
    <source>
        <dbReference type="ARBA" id="ARBA00022723"/>
    </source>
</evidence>
<comment type="pathway">
    <text evidence="3">Carbohydrate biosynthesis.</text>
</comment>
<keyword evidence="1" id="KW-0479">Metal-binding</keyword>
<accession>A0A0D6LC05</accession>
<dbReference type="GO" id="GO:0042132">
    <property type="term" value="F:fructose 1,6-bisphosphate 1-phosphatase activity"/>
    <property type="evidence" value="ECO:0007669"/>
    <property type="project" value="TreeGrafter"/>
</dbReference>
<sequence length="74" mass="8248">MVQRYVGSMVADIHRTIVNGGIFLYSPTKDAPKGKLRLLYECAPMAFVIEQAGGRYPSKIYSLLGQQKRCRGTP</sequence>
<evidence type="ECO:0000259" key="5">
    <source>
        <dbReference type="Pfam" id="PF18913"/>
    </source>
</evidence>
<dbReference type="GO" id="GO:0046872">
    <property type="term" value="F:metal ion binding"/>
    <property type="evidence" value="ECO:0007669"/>
    <property type="project" value="UniProtKB-KW"/>
</dbReference>
<dbReference type="GO" id="GO:0006000">
    <property type="term" value="P:fructose metabolic process"/>
    <property type="evidence" value="ECO:0007669"/>
    <property type="project" value="TreeGrafter"/>
</dbReference>
<evidence type="ECO:0000256" key="4">
    <source>
        <dbReference type="ARBA" id="ARBA00032973"/>
    </source>
</evidence>
<organism evidence="6 7">
    <name type="scientific">Ancylostoma ceylanicum</name>
    <dbReference type="NCBI Taxonomy" id="53326"/>
    <lineage>
        <taxon>Eukaryota</taxon>
        <taxon>Metazoa</taxon>
        <taxon>Ecdysozoa</taxon>
        <taxon>Nematoda</taxon>
        <taxon>Chromadorea</taxon>
        <taxon>Rhabditida</taxon>
        <taxon>Rhabditina</taxon>
        <taxon>Rhabditomorpha</taxon>
        <taxon>Strongyloidea</taxon>
        <taxon>Ancylostomatidae</taxon>
        <taxon>Ancylostomatinae</taxon>
        <taxon>Ancylostoma</taxon>
    </lineage>
</organism>